<comment type="similarity">
    <text evidence="4">Belongs to the BCKDHA family.</text>
</comment>
<dbReference type="EC" id="1.2.4.4" evidence="4"/>
<keyword evidence="2 4" id="KW-0560">Oxidoreductase</keyword>
<comment type="catalytic activity">
    <reaction evidence="4">
        <text>N(6)-[(R)-lipoyl]-L-lysyl-[protein] + 3-methyl-2-oxobutanoate + H(+) = N(6)-[(R)-S(8)-2-methylpropanoyldihydrolipoyl]-L-lysyl-[protein] + CO2</text>
        <dbReference type="Rhea" id="RHEA:13457"/>
        <dbReference type="Rhea" id="RHEA-COMP:10474"/>
        <dbReference type="Rhea" id="RHEA-COMP:10497"/>
        <dbReference type="ChEBI" id="CHEBI:11851"/>
        <dbReference type="ChEBI" id="CHEBI:15378"/>
        <dbReference type="ChEBI" id="CHEBI:16526"/>
        <dbReference type="ChEBI" id="CHEBI:83099"/>
        <dbReference type="ChEBI" id="CHEBI:83142"/>
        <dbReference type="EC" id="1.2.4.4"/>
    </reaction>
</comment>
<evidence type="ECO:0000256" key="1">
    <source>
        <dbReference type="ARBA" id="ARBA00001964"/>
    </source>
</evidence>
<dbReference type="InterPro" id="IPR050771">
    <property type="entry name" value="Alpha-ketoacid_DH_E1_comp"/>
</dbReference>
<keyword evidence="7" id="KW-1185">Reference proteome</keyword>
<dbReference type="CDD" id="cd02000">
    <property type="entry name" value="TPP_E1_PDC_ADC_BCADC"/>
    <property type="match status" value="1"/>
</dbReference>
<comment type="caution">
    <text evidence="6">The sequence shown here is derived from an EMBL/GenBank/DDBJ whole genome shotgun (WGS) entry which is preliminary data.</text>
</comment>
<dbReference type="PANTHER" id="PTHR43380">
    <property type="entry name" value="2-OXOISOVALERATE DEHYDROGENASE SUBUNIT ALPHA, MITOCHONDRIAL"/>
    <property type="match status" value="1"/>
</dbReference>
<feature type="domain" description="Dehydrogenase E1 component" evidence="5">
    <location>
        <begin position="43"/>
        <end position="325"/>
    </location>
</feature>
<organism evidence="6 7">
    <name type="scientific">Candidatus Phytoplasma melaleucae</name>
    <dbReference type="NCBI Taxonomy" id="2982630"/>
    <lineage>
        <taxon>Bacteria</taxon>
        <taxon>Bacillati</taxon>
        <taxon>Mycoplasmatota</taxon>
        <taxon>Mollicutes</taxon>
        <taxon>Acholeplasmatales</taxon>
        <taxon>Acholeplasmataceae</taxon>
        <taxon>Candidatus Phytoplasma</taxon>
    </lineage>
</organism>
<evidence type="ECO:0000259" key="5">
    <source>
        <dbReference type="Pfam" id="PF00676"/>
    </source>
</evidence>
<evidence type="ECO:0000256" key="3">
    <source>
        <dbReference type="ARBA" id="ARBA00023052"/>
    </source>
</evidence>
<dbReference type="PANTHER" id="PTHR43380:SF1">
    <property type="entry name" value="2-OXOISOVALERATE DEHYDROGENASE SUBUNIT ALPHA, MITOCHONDRIAL"/>
    <property type="match status" value="1"/>
</dbReference>
<comment type="function">
    <text evidence="4">The branched-chain alpha-keto dehydrogenase complex catalyzes the overall conversion of alpha-keto acids to acyl-CoA and CO(2). It contains multiple copies of three enzymatic components: branched-chain alpha-keto acid decarboxylase (E1), lipoamide acyltransferase (E2) and lipoamide dehydrogenase (E3).</text>
</comment>
<evidence type="ECO:0000256" key="2">
    <source>
        <dbReference type="ARBA" id="ARBA00023002"/>
    </source>
</evidence>
<evidence type="ECO:0000313" key="7">
    <source>
        <dbReference type="Proteomes" id="UP001172036"/>
    </source>
</evidence>
<dbReference type="RefSeq" id="WP_304515240.1">
    <property type="nucleotide sequence ID" value="NZ_JAOSID010000003.1"/>
</dbReference>
<dbReference type="Pfam" id="PF00676">
    <property type="entry name" value="E1_dh"/>
    <property type="match status" value="1"/>
</dbReference>
<proteinExistence type="inferred from homology"/>
<dbReference type="SUPFAM" id="SSF52518">
    <property type="entry name" value="Thiamin diphosphate-binding fold (THDP-binding)"/>
    <property type="match status" value="1"/>
</dbReference>
<comment type="cofactor">
    <cofactor evidence="1 4">
        <name>thiamine diphosphate</name>
        <dbReference type="ChEBI" id="CHEBI:58937"/>
    </cofactor>
</comment>
<dbReference type="InterPro" id="IPR001017">
    <property type="entry name" value="DH_E1"/>
</dbReference>
<dbReference type="InterPro" id="IPR029061">
    <property type="entry name" value="THDP-binding"/>
</dbReference>
<gene>
    <name evidence="6" type="ORF">OC680_00880</name>
</gene>
<dbReference type="Gene3D" id="3.40.50.970">
    <property type="match status" value="1"/>
</dbReference>
<evidence type="ECO:0000256" key="4">
    <source>
        <dbReference type="RuleBase" id="RU365014"/>
    </source>
</evidence>
<reference evidence="6 7" key="1">
    <citation type="journal article" date="2023" name="Int. J. Syst. Evol. Microbiol.">
        <title>The observation of taxonomic boundaries for the 16SrII and 16SrXXV phytoplasmas using genome-based delimitation.</title>
        <authorList>
            <person name="Rodrigues Jardim B."/>
            <person name="Tran-Nguyen L.T.T."/>
            <person name="Gambley C."/>
            <person name="Al-Sadi A.M."/>
            <person name="Al-Subhi A.M."/>
            <person name="Foissac X."/>
            <person name="Salar P."/>
            <person name="Cai H."/>
            <person name="Yang J.Y."/>
            <person name="Davis R."/>
            <person name="Jones L."/>
            <person name="Rodoni B."/>
            <person name="Constable F.E."/>
        </authorList>
    </citation>
    <scope>NUCLEOTIDE SEQUENCE [LARGE SCALE GENOMIC DNA]</scope>
    <source>
        <strain evidence="6">BAWM-155c</strain>
    </source>
</reference>
<sequence>MKLSNYLYKVDQKPIFQILDPEGNVINPEFEPKMSQAELLEIYKVMILSRITDTKAFQYQRQGRMLSYVLNTGHEACQVGAASALQDHDWVSPYFRDIGIFLYRKIPLESFLLYWYGNERGSYMDPLKHILPINIIIGSSINIGAGLALSSKLLNKKEVVLATIGDGGSAHEEFYAGLNYASVYKAPLVVAIQNNQYAISTPRKTASNSETLSQKAIAFGIPGMRVDGNDVLAVHVAVKEFVESSRQGNGAGLLELITYRMLGHTTNDNVKLYRSSEEEEEWKLKDPIKRFQKYLLNRKILTQELIGEIEQTTVKYVSEVHQRITTYGHIVKPIEIFEHIYDEMTPQLKEQYEQYELFLKSTEERK</sequence>
<accession>A0ABT9DEG0</accession>
<evidence type="ECO:0000313" key="6">
    <source>
        <dbReference type="EMBL" id="MDO8168037.1"/>
    </source>
</evidence>
<protein>
    <recommendedName>
        <fullName evidence="4">2-oxoisovalerate dehydrogenase subunit alpha</fullName>
        <ecNumber evidence="4">1.2.4.4</ecNumber>
    </recommendedName>
    <alternativeName>
        <fullName evidence="4">Branched-chain alpha-keto acid dehydrogenase E1 component alpha chain</fullName>
    </alternativeName>
</protein>
<keyword evidence="3 4" id="KW-0786">Thiamine pyrophosphate</keyword>
<name>A0ABT9DEG0_9MOLU</name>
<dbReference type="EMBL" id="JAOSID010000003">
    <property type="protein sequence ID" value="MDO8168037.1"/>
    <property type="molecule type" value="Genomic_DNA"/>
</dbReference>
<dbReference type="Proteomes" id="UP001172036">
    <property type="component" value="Unassembled WGS sequence"/>
</dbReference>